<evidence type="ECO:0000313" key="1">
    <source>
        <dbReference type="EMBL" id="SVD30063.1"/>
    </source>
</evidence>
<protein>
    <submittedName>
        <fullName evidence="1">Uncharacterized protein</fullName>
    </submittedName>
</protein>
<reference evidence="1" key="1">
    <citation type="submission" date="2018-05" db="EMBL/GenBank/DDBJ databases">
        <authorList>
            <person name="Lanie J.A."/>
            <person name="Ng W.-L."/>
            <person name="Kazmierczak K.M."/>
            <person name="Andrzejewski T.M."/>
            <person name="Davidsen T.M."/>
            <person name="Wayne K.J."/>
            <person name="Tettelin H."/>
            <person name="Glass J.I."/>
            <person name="Rusch D."/>
            <person name="Podicherti R."/>
            <person name="Tsui H.-C.T."/>
            <person name="Winkler M.E."/>
        </authorList>
    </citation>
    <scope>NUCLEOTIDE SEQUENCE</scope>
</reference>
<dbReference type="EMBL" id="UINC01141997">
    <property type="protein sequence ID" value="SVD30063.1"/>
    <property type="molecule type" value="Genomic_DNA"/>
</dbReference>
<name>A0A382U753_9ZZZZ</name>
<dbReference type="AlphaFoldDB" id="A0A382U753"/>
<organism evidence="1">
    <name type="scientific">marine metagenome</name>
    <dbReference type="NCBI Taxonomy" id="408172"/>
    <lineage>
        <taxon>unclassified sequences</taxon>
        <taxon>metagenomes</taxon>
        <taxon>ecological metagenomes</taxon>
    </lineage>
</organism>
<proteinExistence type="predicted"/>
<gene>
    <name evidence="1" type="ORF">METZ01_LOCUS382917</name>
</gene>
<sequence>MVHNGRELSKGLLSEAGKYDAFQILVQRFDEGVPGAIDPDEVEVIDMKEKE</sequence>
<accession>A0A382U753</accession>